<feature type="signal peptide" evidence="2">
    <location>
        <begin position="1"/>
        <end position="25"/>
    </location>
</feature>
<keyword evidence="1" id="KW-0812">Transmembrane</keyword>
<feature type="chain" id="PRO_5045688492" evidence="2">
    <location>
        <begin position="26"/>
        <end position="260"/>
    </location>
</feature>
<name>A0ABV0BGP5_9HYPH</name>
<dbReference type="InterPro" id="IPR019088">
    <property type="entry name" value="CHP02186-rel_TM"/>
</dbReference>
<evidence type="ECO:0000313" key="3">
    <source>
        <dbReference type="EMBL" id="MEN3930144.1"/>
    </source>
</evidence>
<protein>
    <submittedName>
        <fullName evidence="3">TIGR02186 family protein</fullName>
    </submittedName>
</protein>
<proteinExistence type="predicted"/>
<comment type="caution">
    <text evidence="3">The sequence shown here is derived from an EMBL/GenBank/DDBJ whole genome shotgun (WGS) entry which is preliminary data.</text>
</comment>
<dbReference type="EMBL" id="JBBYXI010000001">
    <property type="protein sequence ID" value="MEN3930144.1"/>
    <property type="molecule type" value="Genomic_DNA"/>
</dbReference>
<dbReference type="Proteomes" id="UP001418637">
    <property type="component" value="Unassembled WGS sequence"/>
</dbReference>
<dbReference type="Pfam" id="PF09608">
    <property type="entry name" value="Alph_Pro_TM"/>
    <property type="match status" value="1"/>
</dbReference>
<accession>A0ABV0BGP5</accession>
<evidence type="ECO:0000256" key="2">
    <source>
        <dbReference type="SAM" id="SignalP"/>
    </source>
</evidence>
<keyword evidence="1" id="KW-1133">Transmembrane helix</keyword>
<organism evidence="3 4">
    <name type="scientific">Hohaiivirga grylli</name>
    <dbReference type="NCBI Taxonomy" id="3133970"/>
    <lineage>
        <taxon>Bacteria</taxon>
        <taxon>Pseudomonadati</taxon>
        <taxon>Pseudomonadota</taxon>
        <taxon>Alphaproteobacteria</taxon>
        <taxon>Hyphomicrobiales</taxon>
        <taxon>Methylobacteriaceae</taxon>
        <taxon>Hohaiivirga</taxon>
    </lineage>
</organism>
<sequence length="260" mass="29312">MRTSLSIRNLIIGILFCLGTNPAQAEKIIAALSNTRVEISSEYTGSSITVFGTIERDAQTVPRVGPYNLVVTVRGPRQTMTVRERQRLGFIWLNRDQQKFQLMPAFLSVLSSHPLEEITSDALRLKFRIGMDAIATAQDINQFQNPNQENLFRTALLRLKKQENLYHQSTQGVTFLSPSLFSAPVILPATAPTGIYDVEVALFVDNTLLDRHYSNFELIKTGFQQEVGDMSKDYPLYYGLATALAALFFGWLANILFRRD</sequence>
<keyword evidence="2" id="KW-0732">Signal</keyword>
<reference evidence="3 4" key="1">
    <citation type="submission" date="2024-04" db="EMBL/GenBank/DDBJ databases">
        <title>A novel species isolated from cricket.</title>
        <authorList>
            <person name="Wang H.-C."/>
        </authorList>
    </citation>
    <scope>NUCLEOTIDE SEQUENCE [LARGE SCALE GENOMIC DNA]</scope>
    <source>
        <strain evidence="3 4">WL0021</strain>
    </source>
</reference>
<evidence type="ECO:0000313" key="4">
    <source>
        <dbReference type="Proteomes" id="UP001418637"/>
    </source>
</evidence>
<keyword evidence="1" id="KW-0472">Membrane</keyword>
<gene>
    <name evidence="3" type="ORF">WJT86_03595</name>
</gene>
<dbReference type="RefSeq" id="WP_346336111.1">
    <property type="nucleotide sequence ID" value="NZ_JBBYXI010000001.1"/>
</dbReference>
<feature type="transmembrane region" description="Helical" evidence="1">
    <location>
        <begin position="236"/>
        <end position="257"/>
    </location>
</feature>
<keyword evidence="4" id="KW-1185">Reference proteome</keyword>
<evidence type="ECO:0000256" key="1">
    <source>
        <dbReference type="SAM" id="Phobius"/>
    </source>
</evidence>